<dbReference type="Proteomes" id="UP000518266">
    <property type="component" value="Unassembled WGS sequence"/>
</dbReference>
<gene>
    <name evidence="3" type="ORF">F7725_004892</name>
</gene>
<protein>
    <recommendedName>
        <fullName evidence="2">DhaL domain-containing protein</fullName>
    </recommendedName>
</protein>
<name>A0A7J5XMQ3_DISMA</name>
<keyword evidence="4" id="KW-1185">Reference proteome</keyword>
<feature type="compositionally biased region" description="Basic and acidic residues" evidence="1">
    <location>
        <begin position="108"/>
        <end position="123"/>
    </location>
</feature>
<evidence type="ECO:0000256" key="1">
    <source>
        <dbReference type="SAM" id="MobiDB-lite"/>
    </source>
</evidence>
<dbReference type="Gene3D" id="1.25.40.340">
    <property type="match status" value="1"/>
</dbReference>
<dbReference type="InterPro" id="IPR004007">
    <property type="entry name" value="DhaL_dom"/>
</dbReference>
<evidence type="ECO:0000259" key="2">
    <source>
        <dbReference type="Pfam" id="PF02734"/>
    </source>
</evidence>
<dbReference type="EMBL" id="JAAKFY010000023">
    <property type="protein sequence ID" value="KAF3837428.1"/>
    <property type="molecule type" value="Genomic_DNA"/>
</dbReference>
<dbReference type="GO" id="GO:0004371">
    <property type="term" value="F:glycerone kinase activity"/>
    <property type="evidence" value="ECO:0007669"/>
    <property type="project" value="InterPro"/>
</dbReference>
<dbReference type="AlphaFoldDB" id="A0A7J5XMQ3"/>
<sequence length="123" mass="13622">MWSLVALGNCCQSSLDWSRRKWAGLRERYGGADVGDRTMLDALCPAVDELMKLKTAPPGGQVAVLQSAVKKASLGRSRPLTSQRWRVGRATSRRSESRCPTRSRRCGNHHESRDGDPGRGEKK</sequence>
<feature type="domain" description="DhaL" evidence="2">
    <location>
        <begin position="27"/>
        <end position="90"/>
    </location>
</feature>
<comment type="caution">
    <text evidence="3">The sequence shown here is derived from an EMBL/GenBank/DDBJ whole genome shotgun (WGS) entry which is preliminary data.</text>
</comment>
<reference evidence="3 4" key="1">
    <citation type="submission" date="2020-03" db="EMBL/GenBank/DDBJ databases">
        <title>Dissostichus mawsoni Genome sequencing and assembly.</title>
        <authorList>
            <person name="Park H."/>
        </authorList>
    </citation>
    <scope>NUCLEOTIDE SEQUENCE [LARGE SCALE GENOMIC DNA]</scope>
    <source>
        <strain evidence="3">DM0001</strain>
        <tissue evidence="3">Muscle</tissue>
    </source>
</reference>
<dbReference type="SUPFAM" id="SSF101473">
    <property type="entry name" value="DhaL-like"/>
    <property type="match status" value="1"/>
</dbReference>
<organism evidence="3 4">
    <name type="scientific">Dissostichus mawsoni</name>
    <name type="common">Antarctic cod</name>
    <dbReference type="NCBI Taxonomy" id="36200"/>
    <lineage>
        <taxon>Eukaryota</taxon>
        <taxon>Metazoa</taxon>
        <taxon>Chordata</taxon>
        <taxon>Craniata</taxon>
        <taxon>Vertebrata</taxon>
        <taxon>Euteleostomi</taxon>
        <taxon>Actinopterygii</taxon>
        <taxon>Neopterygii</taxon>
        <taxon>Teleostei</taxon>
        <taxon>Neoteleostei</taxon>
        <taxon>Acanthomorphata</taxon>
        <taxon>Eupercaria</taxon>
        <taxon>Perciformes</taxon>
        <taxon>Notothenioidei</taxon>
        <taxon>Nototheniidae</taxon>
        <taxon>Dissostichus</taxon>
    </lineage>
</organism>
<evidence type="ECO:0000313" key="3">
    <source>
        <dbReference type="EMBL" id="KAF3837428.1"/>
    </source>
</evidence>
<dbReference type="InterPro" id="IPR036117">
    <property type="entry name" value="DhaL_dom_sf"/>
</dbReference>
<dbReference type="OrthoDB" id="1724672at2759"/>
<evidence type="ECO:0000313" key="4">
    <source>
        <dbReference type="Proteomes" id="UP000518266"/>
    </source>
</evidence>
<feature type="region of interest" description="Disordered" evidence="1">
    <location>
        <begin position="71"/>
        <end position="123"/>
    </location>
</feature>
<accession>A0A7J5XMQ3</accession>
<dbReference type="GO" id="GO:0006071">
    <property type="term" value="P:glycerol metabolic process"/>
    <property type="evidence" value="ECO:0007669"/>
    <property type="project" value="InterPro"/>
</dbReference>
<dbReference type="Pfam" id="PF02734">
    <property type="entry name" value="Dak2"/>
    <property type="match status" value="1"/>
</dbReference>
<proteinExistence type="predicted"/>